<evidence type="ECO:0000313" key="4">
    <source>
        <dbReference type="Proteomes" id="UP000015100"/>
    </source>
</evidence>
<dbReference type="OrthoDB" id="8954335at2759"/>
<comment type="caution">
    <text evidence="3">The sequence shown here is derived from an EMBL/GenBank/DDBJ whole genome shotgun (WGS) entry which is preliminary data.</text>
</comment>
<dbReference type="InterPro" id="IPR056073">
    <property type="entry name" value="DUF7656"/>
</dbReference>
<dbReference type="HOGENOM" id="CLU_457851_0_0_1"/>
<name>S8AE84_DACHA</name>
<dbReference type="Proteomes" id="UP000015100">
    <property type="component" value="Unassembled WGS sequence"/>
</dbReference>
<dbReference type="PANTHER" id="PTHR31594:SF14">
    <property type="entry name" value="FIBRONECTIN TYPE-III DOMAIN-CONTAINING PROTEIN"/>
    <property type="match status" value="1"/>
</dbReference>
<feature type="domain" description="SNTX MACPF/CDC-like" evidence="1">
    <location>
        <begin position="5"/>
        <end position="260"/>
    </location>
</feature>
<gene>
    <name evidence="3" type="ORF">H072_4869</name>
</gene>
<evidence type="ECO:0000259" key="1">
    <source>
        <dbReference type="Pfam" id="PF24674"/>
    </source>
</evidence>
<dbReference type="InterPro" id="IPR052090">
    <property type="entry name" value="Cytolytic_pore-forming_toxin"/>
</dbReference>
<proteinExistence type="predicted"/>
<evidence type="ECO:0000313" key="3">
    <source>
        <dbReference type="EMBL" id="EPS41249.1"/>
    </source>
</evidence>
<sequence>MLSLKRQSLGHNARFGDIYNARTDQFTEFTLVKGAIPNELVEELHCPSQDITFSKQSSYQERLKLLEIKGGLRASVLSGIANLEGTGSYLSEEKSSNDTVEASYACSMTTYSTRVNFRAFDSPELRKNLDLEILQTVPGTHIVSAIKWGSKCIISVKHRLKTEEERSKIEGEFKAGLSILKGVSSYGRGAMVNATGTKSDKSKELSFEFNIHGDLGIEPETPSSFEEVFEYIKKIPSMIAKINDGRGVPQIYTLIPLKYLALDDLKIEHGSGDGIWTDLKNDYFEDFLAIVEEWQLVHQKLNDYLTSLECHQYCIDEKYTGEVRKQVRKIKKAESELRSEYGNALVSIRSGGSDTKPLESLLHQWTSTEKTPAAMLSIMTPDCLERMKFADTLQNRGAKYFKFQEVTLDEAIAENGTQAAEGKDLYVFYFKDRSKNAGARWRENYSLLFDLLENRQNHSVIACDCEYGGKEIEGAHIEHYRAGRLISSDLWEDQINKLREICLVRVSTNPDGDSAYGRVVVPEDHCLWKVPCPGIYCKPSLGRDWMCVLCLSSMRYAYAGTVYCKCGSFALDACAFKCNDPRHGHKFSKYEPTILGLLSGQMLGVDEICKVNILLLGAYRLWQHDAEFGDAFINNLKYPTLQQAFRERSRFTSVYVKSGKMSLPRFYRTIFQDGVNTHVSKIREMETTGEEDNPILDIYEGTGVTLTEKKLNSGLYQPKA</sequence>
<dbReference type="AlphaFoldDB" id="S8AE84"/>
<dbReference type="STRING" id="1284197.S8AE84"/>
<reference evidence="3 4" key="1">
    <citation type="journal article" date="2013" name="PLoS Genet.">
        <title>Genomic mechanisms accounting for the adaptation to parasitism in nematode-trapping fungi.</title>
        <authorList>
            <person name="Meerupati T."/>
            <person name="Andersson K.M."/>
            <person name="Friman E."/>
            <person name="Kumar D."/>
            <person name="Tunlid A."/>
            <person name="Ahren D."/>
        </authorList>
    </citation>
    <scope>NUCLEOTIDE SEQUENCE [LARGE SCALE GENOMIC DNA]</scope>
    <source>
        <strain evidence="3 4">CBS 200.50</strain>
    </source>
</reference>
<evidence type="ECO:0000259" key="2">
    <source>
        <dbReference type="Pfam" id="PF24676"/>
    </source>
</evidence>
<dbReference type="eggNOG" id="ENOG502QQZ0">
    <property type="taxonomic scope" value="Eukaryota"/>
</dbReference>
<dbReference type="InterPro" id="IPR056072">
    <property type="entry name" value="SNTX_MACPF/CDC-like_dom"/>
</dbReference>
<dbReference type="Pfam" id="PF24676">
    <property type="entry name" value="DUF7656"/>
    <property type="match status" value="1"/>
</dbReference>
<evidence type="ECO:0008006" key="5">
    <source>
        <dbReference type="Google" id="ProtNLM"/>
    </source>
</evidence>
<feature type="domain" description="DUF7656" evidence="2">
    <location>
        <begin position="393"/>
        <end position="494"/>
    </location>
</feature>
<organism evidence="3 4">
    <name type="scientific">Dactylellina haptotyla (strain CBS 200.50)</name>
    <name type="common">Nematode-trapping fungus</name>
    <name type="synonym">Monacrosporium haptotylum</name>
    <dbReference type="NCBI Taxonomy" id="1284197"/>
    <lineage>
        <taxon>Eukaryota</taxon>
        <taxon>Fungi</taxon>
        <taxon>Dikarya</taxon>
        <taxon>Ascomycota</taxon>
        <taxon>Pezizomycotina</taxon>
        <taxon>Orbiliomycetes</taxon>
        <taxon>Orbiliales</taxon>
        <taxon>Orbiliaceae</taxon>
        <taxon>Dactylellina</taxon>
    </lineage>
</organism>
<dbReference type="PANTHER" id="PTHR31594">
    <property type="entry name" value="AIG1-TYPE G DOMAIN-CONTAINING PROTEIN"/>
    <property type="match status" value="1"/>
</dbReference>
<keyword evidence="4" id="KW-1185">Reference proteome</keyword>
<dbReference type="EMBL" id="AQGS01000254">
    <property type="protein sequence ID" value="EPS41249.1"/>
    <property type="molecule type" value="Genomic_DNA"/>
</dbReference>
<reference evidence="4" key="2">
    <citation type="submission" date="2013-04" db="EMBL/GenBank/DDBJ databases">
        <title>Genomic mechanisms accounting for the adaptation to parasitism in nematode-trapping fungi.</title>
        <authorList>
            <person name="Ahren D.G."/>
        </authorList>
    </citation>
    <scope>NUCLEOTIDE SEQUENCE [LARGE SCALE GENOMIC DNA]</scope>
    <source>
        <strain evidence="4">CBS 200.50</strain>
    </source>
</reference>
<accession>S8AE84</accession>
<dbReference type="Pfam" id="PF24674">
    <property type="entry name" value="MACPF_SNTX"/>
    <property type="match status" value="1"/>
</dbReference>
<dbReference type="OMA" id="RTICGAN"/>
<protein>
    <recommendedName>
        <fullName evidence="5">MACPF domain-containing protein</fullName>
    </recommendedName>
</protein>